<evidence type="ECO:0000256" key="1">
    <source>
        <dbReference type="SAM" id="MobiDB-lite"/>
    </source>
</evidence>
<accession>A0ABR1TVM1</accession>
<proteinExistence type="predicted"/>
<dbReference type="EMBL" id="JAQQWL010000011">
    <property type="protein sequence ID" value="KAK8049774.1"/>
    <property type="molecule type" value="Genomic_DNA"/>
</dbReference>
<dbReference type="RefSeq" id="XP_066712023.1">
    <property type="nucleotide sequence ID" value="XM_066862913.1"/>
</dbReference>
<feature type="region of interest" description="Disordered" evidence="1">
    <location>
        <begin position="79"/>
        <end position="99"/>
    </location>
</feature>
<protein>
    <submittedName>
        <fullName evidence="2">Uncharacterized protein</fullName>
    </submittedName>
</protein>
<reference evidence="2 3" key="1">
    <citation type="submission" date="2023-01" db="EMBL/GenBank/DDBJ databases">
        <title>Analysis of 21 Apiospora genomes using comparative genomics revels a genus with tremendous synthesis potential of carbohydrate active enzymes and secondary metabolites.</title>
        <authorList>
            <person name="Sorensen T."/>
        </authorList>
    </citation>
    <scope>NUCLEOTIDE SEQUENCE [LARGE SCALE GENOMIC DNA]</scope>
    <source>
        <strain evidence="2 3">CBS 135458</strain>
    </source>
</reference>
<gene>
    <name evidence="2" type="ORF">PG994_011504</name>
</gene>
<keyword evidence="3" id="KW-1185">Reference proteome</keyword>
<dbReference type="GeneID" id="92095976"/>
<evidence type="ECO:0000313" key="3">
    <source>
        <dbReference type="Proteomes" id="UP001480595"/>
    </source>
</evidence>
<organism evidence="2 3">
    <name type="scientific">Apiospora phragmitis</name>
    <dbReference type="NCBI Taxonomy" id="2905665"/>
    <lineage>
        <taxon>Eukaryota</taxon>
        <taxon>Fungi</taxon>
        <taxon>Dikarya</taxon>
        <taxon>Ascomycota</taxon>
        <taxon>Pezizomycotina</taxon>
        <taxon>Sordariomycetes</taxon>
        <taxon>Xylariomycetidae</taxon>
        <taxon>Amphisphaeriales</taxon>
        <taxon>Apiosporaceae</taxon>
        <taxon>Apiospora</taxon>
    </lineage>
</organism>
<name>A0ABR1TVM1_9PEZI</name>
<evidence type="ECO:0000313" key="2">
    <source>
        <dbReference type="EMBL" id="KAK8049774.1"/>
    </source>
</evidence>
<comment type="caution">
    <text evidence="2">The sequence shown here is derived from an EMBL/GenBank/DDBJ whole genome shotgun (WGS) entry which is preliminary data.</text>
</comment>
<sequence>MTRPKRSLIVIGDSDTVQNSWLSSGPLHFACDMFLITYIGKEEASSSRTGWNGSKKMRICGIQTSLRSDPDELRVYGIEHSGTSGNARPKQPTGGAVSI</sequence>
<dbReference type="Proteomes" id="UP001480595">
    <property type="component" value="Unassembled WGS sequence"/>
</dbReference>